<comment type="caution">
    <text evidence="10">The sequence shown here is derived from an EMBL/GenBank/DDBJ whole genome shotgun (WGS) entry which is preliminary data.</text>
</comment>
<feature type="compositionally biased region" description="Low complexity" evidence="6">
    <location>
        <begin position="775"/>
        <end position="785"/>
    </location>
</feature>
<keyword evidence="4 7" id="KW-1133">Transmembrane helix</keyword>
<dbReference type="PANTHER" id="PTHR10783:SF103">
    <property type="entry name" value="SOLUTE CARRIER FAMILY 53 MEMBER 1"/>
    <property type="match status" value="1"/>
</dbReference>
<keyword evidence="11" id="KW-1185">Reference proteome</keyword>
<dbReference type="AlphaFoldDB" id="A0A9P1GZ41"/>
<accession>A0A9P1GZ41</accession>
<name>A0A9P1GZ41_9PEZI</name>
<evidence type="ECO:0000313" key="10">
    <source>
        <dbReference type="EMBL" id="CAI4212620.1"/>
    </source>
</evidence>
<evidence type="ECO:0000256" key="6">
    <source>
        <dbReference type="SAM" id="MobiDB-lite"/>
    </source>
</evidence>
<feature type="domain" description="SPX" evidence="9">
    <location>
        <begin position="1"/>
        <end position="364"/>
    </location>
</feature>
<comment type="similarity">
    <text evidence="2">Belongs to the SYG1 (TC 2.A.94) family.</text>
</comment>
<dbReference type="OrthoDB" id="9970435at2759"/>
<feature type="transmembrane region" description="Helical" evidence="7">
    <location>
        <begin position="434"/>
        <end position="454"/>
    </location>
</feature>
<evidence type="ECO:0000259" key="8">
    <source>
        <dbReference type="PROSITE" id="PS51380"/>
    </source>
</evidence>
<dbReference type="GO" id="GO:0005794">
    <property type="term" value="C:Golgi apparatus"/>
    <property type="evidence" value="ECO:0007669"/>
    <property type="project" value="TreeGrafter"/>
</dbReference>
<evidence type="ECO:0000256" key="3">
    <source>
        <dbReference type="ARBA" id="ARBA00022692"/>
    </source>
</evidence>
<dbReference type="GO" id="GO:0006817">
    <property type="term" value="P:phosphate ion transport"/>
    <property type="evidence" value="ECO:0007669"/>
    <property type="project" value="TreeGrafter"/>
</dbReference>
<organism evidence="10 11">
    <name type="scientific">Parascedosporium putredinis</name>
    <dbReference type="NCBI Taxonomy" id="1442378"/>
    <lineage>
        <taxon>Eukaryota</taxon>
        <taxon>Fungi</taxon>
        <taxon>Dikarya</taxon>
        <taxon>Ascomycota</taxon>
        <taxon>Pezizomycotina</taxon>
        <taxon>Sordariomycetes</taxon>
        <taxon>Hypocreomycetidae</taxon>
        <taxon>Microascales</taxon>
        <taxon>Microascaceae</taxon>
        <taxon>Parascedosporium</taxon>
    </lineage>
</organism>
<evidence type="ECO:0000259" key="9">
    <source>
        <dbReference type="PROSITE" id="PS51382"/>
    </source>
</evidence>
<dbReference type="PROSITE" id="PS51380">
    <property type="entry name" value="EXS"/>
    <property type="match status" value="1"/>
</dbReference>
<dbReference type="GO" id="GO:0016036">
    <property type="term" value="P:cellular response to phosphate starvation"/>
    <property type="evidence" value="ECO:0007669"/>
    <property type="project" value="TreeGrafter"/>
</dbReference>
<comment type="subcellular location">
    <subcellularLocation>
        <location evidence="1">Membrane</location>
        <topology evidence="1">Multi-pass membrane protein</topology>
    </subcellularLocation>
</comment>
<feature type="region of interest" description="Disordered" evidence="6">
    <location>
        <begin position="224"/>
        <end position="254"/>
    </location>
</feature>
<dbReference type="GO" id="GO:0000822">
    <property type="term" value="F:inositol hexakisphosphate binding"/>
    <property type="evidence" value="ECO:0007669"/>
    <property type="project" value="TreeGrafter"/>
</dbReference>
<dbReference type="Pfam" id="PF03124">
    <property type="entry name" value="EXS"/>
    <property type="match status" value="2"/>
</dbReference>
<evidence type="ECO:0008006" key="12">
    <source>
        <dbReference type="Google" id="ProtNLM"/>
    </source>
</evidence>
<feature type="domain" description="EXS" evidence="8">
    <location>
        <begin position="558"/>
        <end position="752"/>
    </location>
</feature>
<feature type="compositionally biased region" description="Acidic residues" evidence="6">
    <location>
        <begin position="811"/>
        <end position="832"/>
    </location>
</feature>
<dbReference type="GO" id="GO:0005886">
    <property type="term" value="C:plasma membrane"/>
    <property type="evidence" value="ECO:0007669"/>
    <property type="project" value="TreeGrafter"/>
</dbReference>
<dbReference type="CDD" id="cd14475">
    <property type="entry name" value="SPX_SYG1_like"/>
    <property type="match status" value="1"/>
</dbReference>
<gene>
    <name evidence="10" type="ORF">PPNO1_LOCUS2377</name>
</gene>
<evidence type="ECO:0000256" key="2">
    <source>
        <dbReference type="ARBA" id="ARBA00009665"/>
    </source>
</evidence>
<feature type="transmembrane region" description="Helical" evidence="7">
    <location>
        <begin position="393"/>
        <end position="414"/>
    </location>
</feature>
<feature type="region of interest" description="Disordered" evidence="6">
    <location>
        <begin position="1"/>
        <end position="93"/>
    </location>
</feature>
<dbReference type="PANTHER" id="PTHR10783">
    <property type="entry name" value="XENOTROPIC AND POLYTROPIC RETROVIRUS RECEPTOR 1-RELATED"/>
    <property type="match status" value="1"/>
</dbReference>
<dbReference type="PROSITE" id="PS51382">
    <property type="entry name" value="SPX"/>
    <property type="match status" value="1"/>
</dbReference>
<keyword evidence="5 7" id="KW-0472">Membrane</keyword>
<proteinExistence type="inferred from homology"/>
<evidence type="ECO:0000313" key="11">
    <source>
        <dbReference type="Proteomes" id="UP000838763"/>
    </source>
</evidence>
<protein>
    <recommendedName>
        <fullName evidence="12">EXS-domain-containing protein</fullName>
    </recommendedName>
</protein>
<feature type="compositionally biased region" description="Gly residues" evidence="6">
    <location>
        <begin position="843"/>
        <end position="852"/>
    </location>
</feature>
<feature type="compositionally biased region" description="Pro residues" evidence="6">
    <location>
        <begin position="786"/>
        <end position="799"/>
    </location>
</feature>
<dbReference type="EMBL" id="CALLCH030000005">
    <property type="protein sequence ID" value="CAI4212620.1"/>
    <property type="molecule type" value="Genomic_DNA"/>
</dbReference>
<dbReference type="InterPro" id="IPR004331">
    <property type="entry name" value="SPX_dom"/>
</dbReference>
<dbReference type="InterPro" id="IPR004342">
    <property type="entry name" value="EXS_C"/>
</dbReference>
<feature type="compositionally biased region" description="Acidic residues" evidence="6">
    <location>
        <begin position="40"/>
        <end position="50"/>
    </location>
</feature>
<feature type="compositionally biased region" description="Basic and acidic residues" evidence="6">
    <location>
        <begin position="1"/>
        <end position="11"/>
    </location>
</feature>
<feature type="compositionally biased region" description="Basic residues" evidence="6">
    <location>
        <begin position="230"/>
        <end position="244"/>
    </location>
</feature>
<evidence type="ECO:0000256" key="1">
    <source>
        <dbReference type="ARBA" id="ARBA00004141"/>
    </source>
</evidence>
<feature type="region of interest" description="Disordered" evidence="6">
    <location>
        <begin position="765"/>
        <end position="852"/>
    </location>
</feature>
<evidence type="ECO:0000256" key="4">
    <source>
        <dbReference type="ARBA" id="ARBA00022989"/>
    </source>
</evidence>
<evidence type="ECO:0000256" key="7">
    <source>
        <dbReference type="SAM" id="Phobius"/>
    </source>
</evidence>
<dbReference type="Proteomes" id="UP000838763">
    <property type="component" value="Unassembled WGS sequence"/>
</dbReference>
<feature type="transmembrane region" description="Helical" evidence="7">
    <location>
        <begin position="624"/>
        <end position="649"/>
    </location>
</feature>
<feature type="transmembrane region" description="Helical" evidence="7">
    <location>
        <begin position="507"/>
        <end position="528"/>
    </location>
</feature>
<feature type="transmembrane region" description="Helical" evidence="7">
    <location>
        <begin position="669"/>
        <end position="691"/>
    </location>
</feature>
<dbReference type="Pfam" id="PF03105">
    <property type="entry name" value="SPX"/>
    <property type="match status" value="1"/>
</dbReference>
<reference evidence="10" key="1">
    <citation type="submission" date="2022-11" db="EMBL/GenBank/DDBJ databases">
        <authorList>
            <person name="Scott C."/>
            <person name="Bruce N."/>
        </authorList>
    </citation>
    <scope>NUCLEOTIDE SEQUENCE</scope>
</reference>
<feature type="transmembrane region" description="Helical" evidence="7">
    <location>
        <begin position="475"/>
        <end position="495"/>
    </location>
</feature>
<keyword evidence="3 7" id="KW-0812">Transmembrane</keyword>
<evidence type="ECO:0000256" key="5">
    <source>
        <dbReference type="ARBA" id="ARBA00023136"/>
    </source>
</evidence>
<sequence>MKFAKELDRELVPAPPPWPITAPNAPLSRPAEPAASEGSGENDDDDDDEVSPGSTPRARPISRPAPTRRPTESDFLTDSTSREMHYGSFVPTPGYMSPSVVEESYPFELPAPALKESLKHSDSVVEEGGRKWGRRGPLATASTWSASCCAAAPPAPQRAGRSPADISMQNLDLVREKQHEFHEFLDTELEKVEKFYRFKEDQAGKRLALLREQLHEMRNRRIQEMSQARAKNKPAKAQSRKHNKLGGSEDEAQDEAKDLLSGFGHANWVKPFTDKILGPGPNSKALQRWPRPRADARRDYIRRPDDRAVPYRSAKRKLKLALQEFYRSLELLKSYALLNRTAFRKLNKKYDKAVHARPPYRYLNDKVNPSYFVTSDVLEGYIQVVEDLAFRNGLLLGTGIVFSIQGLTFGARLLTGADTDFTLRQQTSYLMQIYGGYFLMLLLFIMFCIDCRFWHKNKINYHFIFEFDPRHQLDWKQLSEFPSFFTFLFGMFMWLNFSQYGSEDMYLYYPVVLIGISALIIFMPLRVFMVRSRNWFVYSHNIELFFCLYANHWENPVQCNSNNSRLLGFFAALPPIWRFLQCLRRYHDTKNIFPHLVNGGKYTMSIAAAVTLSLYRISPSKSTLAAFITFSIINSIYCSIWDLFMDFSLLQPRAHSWLLRDITALKSRWIYYVIMVLDPILRFSWIAIAIFTHNTQHSTVVSFSVSLFEVLRRGMWALIRVENEHCANVAQYKASRDVPLPYRFETASDEDTVHGGSPAAAAAATPLVQGSQGGAPAATTTTATRPRPPAATKRPPPAASAPRKTDVDVPVVDEEEEDDEDEQTDEEDEDGEGMVSRGSSGLENGGSSSGGR</sequence>